<dbReference type="SUPFAM" id="SSF55811">
    <property type="entry name" value="Nudix"/>
    <property type="match status" value="1"/>
</dbReference>
<comment type="caution">
    <text evidence="3">The sequence shown here is derived from an EMBL/GenBank/DDBJ whole genome shotgun (WGS) entry which is preliminary data.</text>
</comment>
<evidence type="ECO:0000259" key="2">
    <source>
        <dbReference type="PROSITE" id="PS51462"/>
    </source>
</evidence>
<reference evidence="4" key="1">
    <citation type="journal article" date="2019" name="Int. J. Syst. Evol. Microbiol.">
        <title>The Global Catalogue of Microorganisms (GCM) 10K type strain sequencing project: providing services to taxonomists for standard genome sequencing and annotation.</title>
        <authorList>
            <consortium name="The Broad Institute Genomics Platform"/>
            <consortium name="The Broad Institute Genome Sequencing Center for Infectious Disease"/>
            <person name="Wu L."/>
            <person name="Ma J."/>
        </authorList>
    </citation>
    <scope>NUCLEOTIDE SEQUENCE [LARGE SCALE GENOMIC DNA]</scope>
    <source>
        <strain evidence="4">CGMCC 4.7683</strain>
    </source>
</reference>
<dbReference type="InterPro" id="IPR000086">
    <property type="entry name" value="NUDIX_hydrolase_dom"/>
</dbReference>
<evidence type="ECO:0000313" key="3">
    <source>
        <dbReference type="EMBL" id="GHH13449.1"/>
    </source>
</evidence>
<accession>A0ABQ3LEQ1</accession>
<dbReference type="Gene3D" id="3.90.79.10">
    <property type="entry name" value="Nucleoside Triphosphate Pyrophosphohydrolase"/>
    <property type="match status" value="1"/>
</dbReference>
<dbReference type="InterPro" id="IPR015797">
    <property type="entry name" value="NUDIX_hydrolase-like_dom_sf"/>
</dbReference>
<sequence length="183" mass="20435">MSHKPDRFHQVVEPGADDRSPWVSFSPPRIRVAAYVIRQRARPELLIFEHVDVPEAGRQVPAGGVDADEGPSEAVLREVAEETGLADIVIVRALTTEDKPHPETGQPRRTTYFHLSATTDTADDWIHRVEGNGSDTGVTFACYFHPLPLRHPLADDQDAWLGLIDPALATRPSRTAWQPRDHR</sequence>
<name>A0ABQ3LEQ1_9PSEU</name>
<protein>
    <recommendedName>
        <fullName evidence="2">Nudix hydrolase domain-containing protein</fullName>
    </recommendedName>
</protein>
<proteinExistence type="predicted"/>
<feature type="domain" description="Nudix hydrolase" evidence="2">
    <location>
        <begin position="28"/>
        <end position="167"/>
    </location>
</feature>
<organism evidence="3 4">
    <name type="scientific">Amycolatopsis oliviviridis</name>
    <dbReference type="NCBI Taxonomy" id="1471590"/>
    <lineage>
        <taxon>Bacteria</taxon>
        <taxon>Bacillati</taxon>
        <taxon>Actinomycetota</taxon>
        <taxon>Actinomycetes</taxon>
        <taxon>Pseudonocardiales</taxon>
        <taxon>Pseudonocardiaceae</taxon>
        <taxon>Amycolatopsis</taxon>
    </lineage>
</organism>
<dbReference type="Pfam" id="PF00293">
    <property type="entry name" value="NUDIX"/>
    <property type="match status" value="1"/>
</dbReference>
<evidence type="ECO:0000313" key="4">
    <source>
        <dbReference type="Proteomes" id="UP000635387"/>
    </source>
</evidence>
<dbReference type="PROSITE" id="PS51462">
    <property type="entry name" value="NUDIX"/>
    <property type="match status" value="1"/>
</dbReference>
<dbReference type="CDD" id="cd04663">
    <property type="entry name" value="NUDIX_Hydrolase"/>
    <property type="match status" value="1"/>
</dbReference>
<dbReference type="EMBL" id="BNAY01000002">
    <property type="protein sequence ID" value="GHH13449.1"/>
    <property type="molecule type" value="Genomic_DNA"/>
</dbReference>
<evidence type="ECO:0000256" key="1">
    <source>
        <dbReference type="ARBA" id="ARBA00022801"/>
    </source>
</evidence>
<keyword evidence="1" id="KW-0378">Hydrolase</keyword>
<keyword evidence="4" id="KW-1185">Reference proteome</keyword>
<dbReference type="InterPro" id="IPR020084">
    <property type="entry name" value="NUDIX_hydrolase_CS"/>
</dbReference>
<gene>
    <name evidence="3" type="ORF">GCM10017790_26210</name>
</gene>
<dbReference type="Proteomes" id="UP000635387">
    <property type="component" value="Unassembled WGS sequence"/>
</dbReference>
<dbReference type="PROSITE" id="PS00893">
    <property type="entry name" value="NUDIX_BOX"/>
    <property type="match status" value="1"/>
</dbReference>